<dbReference type="EMBL" id="BTSX01000006">
    <property type="protein sequence ID" value="GMT05474.1"/>
    <property type="molecule type" value="Genomic_DNA"/>
</dbReference>
<keyword evidence="1" id="KW-0812">Transmembrane</keyword>
<evidence type="ECO:0008006" key="4">
    <source>
        <dbReference type="Google" id="ProtNLM"/>
    </source>
</evidence>
<sequence>LSWLDSPLTRSIFMSHVLSAVLSSSGFAFCYACDVYRLSRVYLDPCDYTLDLRLAFFVSIIPVFGIFGSIYFMVSMAVERQVLRLPRCSDSGI</sequence>
<feature type="transmembrane region" description="Helical" evidence="1">
    <location>
        <begin position="54"/>
        <end position="74"/>
    </location>
</feature>
<feature type="transmembrane region" description="Helical" evidence="1">
    <location>
        <begin position="12"/>
        <end position="33"/>
    </location>
</feature>
<keyword evidence="1" id="KW-0472">Membrane</keyword>
<proteinExistence type="predicted"/>
<reference evidence="2" key="1">
    <citation type="submission" date="2023-10" db="EMBL/GenBank/DDBJ databases">
        <title>Genome assembly of Pristionchus species.</title>
        <authorList>
            <person name="Yoshida K."/>
            <person name="Sommer R.J."/>
        </authorList>
    </citation>
    <scope>NUCLEOTIDE SEQUENCE</scope>
    <source>
        <strain evidence="2">RS0144</strain>
    </source>
</reference>
<accession>A0AAV5UGH2</accession>
<keyword evidence="1" id="KW-1133">Transmembrane helix</keyword>
<protein>
    <recommendedName>
        <fullName evidence="4">G protein-coupled receptor</fullName>
    </recommendedName>
</protein>
<feature type="non-terminal residue" evidence="2">
    <location>
        <position position="1"/>
    </location>
</feature>
<dbReference type="AlphaFoldDB" id="A0AAV5UGH2"/>
<evidence type="ECO:0000313" key="3">
    <source>
        <dbReference type="Proteomes" id="UP001432027"/>
    </source>
</evidence>
<keyword evidence="3" id="KW-1185">Reference proteome</keyword>
<evidence type="ECO:0000256" key="1">
    <source>
        <dbReference type="SAM" id="Phobius"/>
    </source>
</evidence>
<name>A0AAV5UGH2_9BILA</name>
<comment type="caution">
    <text evidence="2">The sequence shown here is derived from an EMBL/GenBank/DDBJ whole genome shotgun (WGS) entry which is preliminary data.</text>
</comment>
<evidence type="ECO:0000313" key="2">
    <source>
        <dbReference type="EMBL" id="GMT05474.1"/>
    </source>
</evidence>
<dbReference type="Proteomes" id="UP001432027">
    <property type="component" value="Unassembled WGS sequence"/>
</dbReference>
<organism evidence="2 3">
    <name type="scientific">Pristionchus entomophagus</name>
    <dbReference type="NCBI Taxonomy" id="358040"/>
    <lineage>
        <taxon>Eukaryota</taxon>
        <taxon>Metazoa</taxon>
        <taxon>Ecdysozoa</taxon>
        <taxon>Nematoda</taxon>
        <taxon>Chromadorea</taxon>
        <taxon>Rhabditida</taxon>
        <taxon>Rhabditina</taxon>
        <taxon>Diplogasteromorpha</taxon>
        <taxon>Diplogasteroidea</taxon>
        <taxon>Neodiplogasteridae</taxon>
        <taxon>Pristionchus</taxon>
    </lineage>
</organism>
<gene>
    <name evidence="2" type="ORF">PENTCL1PPCAC_27648</name>
</gene>